<sequence length="384" mass="43952">MIIAVLFNSDDPKYDGYYGPPIRDMIFGSSVLQMSGRHMQVRYGDVLIHSHAETQIEYRQLAEQTYFHSDWSLLKAKRLRATYLKQTIWAWVIQNVTHEIAKKLDAALSSDASYLGLHSVDYAHPPHLLLYRKSMIHYCRILGTSCMLPYTMGEEEDKDECEAESLLDAGFEKVGWEDRGARDTILDDFDTLEHFQKMRDIRTIFALTLPGDGYAAEELVMLLHDQHPELFNMLSLIAGAISSASNQDDIAEVRRLISCYVEQLADMLNLPRWTSQDTQRISTEKFRDRVSAYIDQSIVLLVNGSYRTTLRLTDTDRLLEHIDAILQDADREASTSRIFFYLAKISVALLQPGVCSSYGSYSAFSERIYKFSIECLRDPKPPSV</sequence>
<name>A0ABU9R3Y5_9BURK</name>
<reference evidence="1 2" key="1">
    <citation type="submission" date="2024-01" db="EMBL/GenBank/DDBJ databases">
        <title>The diversity of rhizobia nodulating Mimosa spp. in eleven states of Brazil covering several biomes is determined by host plant, location, and edaphic factors.</title>
        <authorList>
            <person name="Rouws L."/>
            <person name="Barauna A."/>
            <person name="Beukes C."/>
            <person name="De Faria S.M."/>
            <person name="Gross E."/>
            <person name="Dos Reis Junior F.B."/>
            <person name="Simon M."/>
            <person name="Maluk M."/>
            <person name="Odee D.W."/>
            <person name="Kenicer G."/>
            <person name="Young J.P.W."/>
            <person name="Reis V.M."/>
            <person name="Zilli J."/>
            <person name="James E.K."/>
        </authorList>
    </citation>
    <scope>NUCLEOTIDE SEQUENCE [LARGE SCALE GENOMIC DNA]</scope>
    <source>
        <strain evidence="1 2">JPY530</strain>
    </source>
</reference>
<evidence type="ECO:0000313" key="1">
    <source>
        <dbReference type="EMBL" id="MEM5341473.1"/>
    </source>
</evidence>
<evidence type="ECO:0000313" key="2">
    <source>
        <dbReference type="Proteomes" id="UP001481677"/>
    </source>
</evidence>
<dbReference type="RefSeq" id="WP_342959040.1">
    <property type="nucleotide sequence ID" value="NZ_JAZHFZ010000010.1"/>
</dbReference>
<proteinExistence type="predicted"/>
<protein>
    <submittedName>
        <fullName evidence="1">Uncharacterized protein</fullName>
    </submittedName>
</protein>
<gene>
    <name evidence="1" type="ORF">V4C56_17850</name>
</gene>
<organism evidence="1 2">
    <name type="scientific">Paraburkholderia azotifigens</name>
    <dbReference type="NCBI Taxonomy" id="2057004"/>
    <lineage>
        <taxon>Bacteria</taxon>
        <taxon>Pseudomonadati</taxon>
        <taxon>Pseudomonadota</taxon>
        <taxon>Betaproteobacteria</taxon>
        <taxon>Burkholderiales</taxon>
        <taxon>Burkholderiaceae</taxon>
        <taxon>Paraburkholderia</taxon>
    </lineage>
</organism>
<dbReference type="EMBL" id="JAZHGA010000011">
    <property type="protein sequence ID" value="MEM5341473.1"/>
    <property type="molecule type" value="Genomic_DNA"/>
</dbReference>
<comment type="caution">
    <text evidence="1">The sequence shown here is derived from an EMBL/GenBank/DDBJ whole genome shotgun (WGS) entry which is preliminary data.</text>
</comment>
<keyword evidence="2" id="KW-1185">Reference proteome</keyword>
<accession>A0ABU9R3Y5</accession>
<dbReference type="Proteomes" id="UP001481677">
    <property type="component" value="Unassembled WGS sequence"/>
</dbReference>